<evidence type="ECO:0000256" key="1">
    <source>
        <dbReference type="SAM" id="Phobius"/>
    </source>
</evidence>
<accession>A0A6N1NNC2</accession>
<feature type="transmembrane region" description="Helical" evidence="1">
    <location>
        <begin position="88"/>
        <end position="106"/>
    </location>
</feature>
<keyword evidence="1" id="KW-0472">Membrane</keyword>
<keyword evidence="1" id="KW-1133">Transmembrane helix</keyword>
<name>A0A6N1NNC2_9VIRU</name>
<sequence length="138" mass="16643">MFLFIGFFIVLFYWFGWSYAIGAAEYARANNNGNTESENCWQSVCDEYEELKQAIRTFNCLEMFMELFDVVHATIKFILVTFFPRKVYFHWLSWAIIFPFVLPVSIKLGMRYSKYKCIRNHARRNRNHKCIINNFRAF</sequence>
<evidence type="ECO:0000313" key="2">
    <source>
        <dbReference type="EMBL" id="QKU35849.1"/>
    </source>
</evidence>
<dbReference type="RefSeq" id="YP_010782532.1">
    <property type="nucleotide sequence ID" value="NC_075039.1"/>
</dbReference>
<dbReference type="EMBL" id="KY523104">
    <property type="protein sequence ID" value="QKU35849.1"/>
    <property type="molecule type" value="Genomic_DNA"/>
</dbReference>
<organism evidence="2">
    <name type="scientific">Tupanvirus soda lake</name>
    <dbReference type="NCBI Taxonomy" id="2126985"/>
    <lineage>
        <taxon>Viruses</taxon>
        <taxon>Varidnaviria</taxon>
        <taxon>Bamfordvirae</taxon>
        <taxon>Nucleocytoviricota</taxon>
        <taxon>Megaviricetes</taxon>
        <taxon>Imitervirales</taxon>
        <taxon>Mimiviridae</taxon>
        <taxon>Megamimivirinae</taxon>
        <taxon>Tupanvirus</taxon>
        <taxon>Tupanvirus salinum</taxon>
    </lineage>
</organism>
<dbReference type="GeneID" id="80519296"/>
<proteinExistence type="predicted"/>
<reference evidence="2" key="2">
    <citation type="journal article" date="2018" name="Nat. Commun.">
        <title>Tailed giant Tupanvirus possesses the most complete translational apparatus of the known virosphere.</title>
        <authorList>
            <person name="Abrahao J."/>
            <person name="Silva L."/>
            <person name="Silva L.S."/>
            <person name="Khalil J.Y.B."/>
            <person name="Rodrigues R."/>
            <person name="Arantes T."/>
            <person name="Assis F."/>
            <person name="Boratto P."/>
            <person name="Andrade M."/>
            <person name="Kroon E.G."/>
            <person name="Ribeiro B."/>
            <person name="Bergier I."/>
            <person name="Seligmann H."/>
            <person name="Ghigo E."/>
            <person name="Colson P."/>
            <person name="Levasseur A."/>
            <person name="Kroemer G."/>
            <person name="Raoult D."/>
            <person name="La Scola B."/>
        </authorList>
    </citation>
    <scope>NUCLEOTIDE SEQUENCE [LARGE SCALE GENOMIC DNA]</scope>
    <source>
        <strain evidence="2">Soda lake</strain>
    </source>
</reference>
<dbReference type="KEGG" id="vg:80519296"/>
<reference evidence="2" key="1">
    <citation type="submission" date="2017-01" db="EMBL/GenBank/DDBJ databases">
        <authorList>
            <person name="Assis F.L."/>
            <person name="Abrahao J.S."/>
            <person name="Silva L."/>
            <person name="Khalil J.B."/>
            <person name="Rodrigues R."/>
            <person name="Silva L.S."/>
            <person name="Arantes T."/>
            <person name="Boratto P."/>
            <person name="Andrade M."/>
            <person name="Kroon E.G."/>
            <person name="Ribeiro B."/>
            <person name="Bergier I."/>
            <person name="Seligmann H."/>
            <person name="Ghigo E."/>
            <person name="Colson P."/>
            <person name="Levasseur A."/>
            <person name="Raoult D."/>
            <person name="Scola B.L."/>
        </authorList>
    </citation>
    <scope>NUCLEOTIDE SEQUENCE</scope>
    <source>
        <strain evidence="2">Soda lake</strain>
    </source>
</reference>
<keyword evidence="1" id="KW-0812">Transmembrane</keyword>
<protein>
    <submittedName>
        <fullName evidence="2">Putative orfan</fullName>
    </submittedName>
</protein>